<comment type="caution">
    <text evidence="2">The sequence shown here is derived from an EMBL/GenBank/DDBJ whole genome shotgun (WGS) entry which is preliminary data.</text>
</comment>
<evidence type="ECO:0000256" key="1">
    <source>
        <dbReference type="SAM" id="SignalP"/>
    </source>
</evidence>
<evidence type="ECO:0000313" key="2">
    <source>
        <dbReference type="EMBL" id="KAF0329095.1"/>
    </source>
</evidence>
<dbReference type="PANTHER" id="PTHR39603">
    <property type="entry name" value="CYANOVIRIN-N DOMAIN-CONTAINING PROTEIN"/>
    <property type="match status" value="1"/>
</dbReference>
<feature type="chain" id="PRO_5034933183" evidence="1">
    <location>
        <begin position="20"/>
        <end position="173"/>
    </location>
</feature>
<gene>
    <name evidence="2" type="ORF">GQ607_003763</name>
</gene>
<dbReference type="EMBL" id="WOWK01000014">
    <property type="protein sequence ID" value="KAF0329095.1"/>
    <property type="molecule type" value="Genomic_DNA"/>
</dbReference>
<name>A0A8H3ZY19_9PEZI</name>
<keyword evidence="3" id="KW-1185">Reference proteome</keyword>
<sequence>MVKFTPSIVALAMAAAVTAAPAPSSETTFSFASWVEDIIANPDTALSPEQAVAAANSASIVSSAGGLTKRAECVADYKDAPSADAAACLDDLARKGAAGTNCVVAQSQIQMCRIGGAQLISTRGNTGTYTVNCNEIARTGGLIFDSCYRADNTVKGKEYVAADRNIQVNILGI</sequence>
<reference evidence="2 3" key="1">
    <citation type="submission" date="2019-12" db="EMBL/GenBank/DDBJ databases">
        <title>A genome sequence resource for the geographically widespread anthracnose pathogen Colletotrichum asianum.</title>
        <authorList>
            <person name="Meng Y."/>
        </authorList>
    </citation>
    <scope>NUCLEOTIDE SEQUENCE [LARGE SCALE GENOMIC DNA]</scope>
    <source>
        <strain evidence="2 3">ICMP 18580</strain>
    </source>
</reference>
<dbReference type="OrthoDB" id="2112446at2759"/>
<organism evidence="2 3">
    <name type="scientific">Colletotrichum asianum</name>
    <dbReference type="NCBI Taxonomy" id="702518"/>
    <lineage>
        <taxon>Eukaryota</taxon>
        <taxon>Fungi</taxon>
        <taxon>Dikarya</taxon>
        <taxon>Ascomycota</taxon>
        <taxon>Pezizomycotina</taxon>
        <taxon>Sordariomycetes</taxon>
        <taxon>Hypocreomycetidae</taxon>
        <taxon>Glomerellales</taxon>
        <taxon>Glomerellaceae</taxon>
        <taxon>Colletotrichum</taxon>
        <taxon>Colletotrichum gloeosporioides species complex</taxon>
    </lineage>
</organism>
<protein>
    <submittedName>
        <fullName evidence="2">Uncharacterized protein</fullName>
    </submittedName>
</protein>
<dbReference type="AlphaFoldDB" id="A0A8H3ZY19"/>
<dbReference type="PANTHER" id="PTHR39603:SF1">
    <property type="entry name" value="CYANOVIRIN-N DOMAIN-CONTAINING PROTEIN"/>
    <property type="match status" value="1"/>
</dbReference>
<feature type="signal peptide" evidence="1">
    <location>
        <begin position="1"/>
        <end position="19"/>
    </location>
</feature>
<dbReference type="Proteomes" id="UP000434172">
    <property type="component" value="Unassembled WGS sequence"/>
</dbReference>
<evidence type="ECO:0000313" key="3">
    <source>
        <dbReference type="Proteomes" id="UP000434172"/>
    </source>
</evidence>
<accession>A0A8H3ZY19</accession>
<keyword evidence="1" id="KW-0732">Signal</keyword>
<proteinExistence type="predicted"/>